<evidence type="ECO:0000313" key="3">
    <source>
        <dbReference type="Proteomes" id="UP001516400"/>
    </source>
</evidence>
<feature type="compositionally biased region" description="Low complexity" evidence="1">
    <location>
        <begin position="56"/>
        <end position="65"/>
    </location>
</feature>
<gene>
    <name evidence="2" type="ORF">HHI36_007605</name>
</gene>
<proteinExistence type="predicted"/>
<dbReference type="Proteomes" id="UP001516400">
    <property type="component" value="Unassembled WGS sequence"/>
</dbReference>
<accession>A0ABD2MQ08</accession>
<name>A0ABD2MQ08_9CUCU</name>
<keyword evidence="3" id="KW-1185">Reference proteome</keyword>
<feature type="compositionally biased region" description="Basic and acidic residues" evidence="1">
    <location>
        <begin position="1"/>
        <end position="18"/>
    </location>
</feature>
<evidence type="ECO:0000313" key="2">
    <source>
        <dbReference type="EMBL" id="KAL3268494.1"/>
    </source>
</evidence>
<dbReference type="AlphaFoldDB" id="A0ABD2MQ08"/>
<comment type="caution">
    <text evidence="2">The sequence shown here is derived from an EMBL/GenBank/DDBJ whole genome shotgun (WGS) entry which is preliminary data.</text>
</comment>
<protein>
    <submittedName>
        <fullName evidence="2">Uncharacterized protein</fullName>
    </submittedName>
</protein>
<dbReference type="EMBL" id="JABFTP020000021">
    <property type="protein sequence ID" value="KAL3268494.1"/>
    <property type="molecule type" value="Genomic_DNA"/>
</dbReference>
<evidence type="ECO:0000256" key="1">
    <source>
        <dbReference type="SAM" id="MobiDB-lite"/>
    </source>
</evidence>
<sequence>MQNHLPRSEFASKDDDWLPRNVVEAVLQTDAATASDASAGEGKSNSKSEESESEPEGSASGMAAEPVSENATEYIAKDETAWSKEPPEIRQVASQCSSAKKRPGQINRNSFGMRYFQKNRVGRKD</sequence>
<reference evidence="2 3" key="1">
    <citation type="journal article" date="2021" name="BMC Biol.">
        <title>Horizontally acquired antibacterial genes associated with adaptive radiation of ladybird beetles.</title>
        <authorList>
            <person name="Li H.S."/>
            <person name="Tang X.F."/>
            <person name="Huang Y.H."/>
            <person name="Xu Z.Y."/>
            <person name="Chen M.L."/>
            <person name="Du X.Y."/>
            <person name="Qiu B.Y."/>
            <person name="Chen P.T."/>
            <person name="Zhang W."/>
            <person name="Slipinski A."/>
            <person name="Escalona H.E."/>
            <person name="Waterhouse R.M."/>
            <person name="Zwick A."/>
            <person name="Pang H."/>
        </authorList>
    </citation>
    <scope>NUCLEOTIDE SEQUENCE [LARGE SCALE GENOMIC DNA]</scope>
    <source>
        <strain evidence="2">SYSU2018</strain>
    </source>
</reference>
<organism evidence="2 3">
    <name type="scientific">Cryptolaemus montrouzieri</name>
    <dbReference type="NCBI Taxonomy" id="559131"/>
    <lineage>
        <taxon>Eukaryota</taxon>
        <taxon>Metazoa</taxon>
        <taxon>Ecdysozoa</taxon>
        <taxon>Arthropoda</taxon>
        <taxon>Hexapoda</taxon>
        <taxon>Insecta</taxon>
        <taxon>Pterygota</taxon>
        <taxon>Neoptera</taxon>
        <taxon>Endopterygota</taxon>
        <taxon>Coleoptera</taxon>
        <taxon>Polyphaga</taxon>
        <taxon>Cucujiformia</taxon>
        <taxon>Coccinelloidea</taxon>
        <taxon>Coccinellidae</taxon>
        <taxon>Scymninae</taxon>
        <taxon>Scymnini</taxon>
        <taxon>Cryptolaemus</taxon>
    </lineage>
</organism>
<feature type="region of interest" description="Disordered" evidence="1">
    <location>
        <begin position="93"/>
        <end position="125"/>
    </location>
</feature>
<feature type="compositionally biased region" description="Low complexity" evidence="1">
    <location>
        <begin position="29"/>
        <end position="43"/>
    </location>
</feature>
<feature type="region of interest" description="Disordered" evidence="1">
    <location>
        <begin position="1"/>
        <end position="71"/>
    </location>
</feature>